<name>A0ABU6N8G5_9BACI</name>
<dbReference type="EMBL" id="JARMQG010000084">
    <property type="protein sequence ID" value="MED3562405.1"/>
    <property type="molecule type" value="Genomic_DNA"/>
</dbReference>
<organism evidence="1 2">
    <name type="scientific">Bacillus xiapuensis</name>
    <dbReference type="NCBI Taxonomy" id="2014075"/>
    <lineage>
        <taxon>Bacteria</taxon>
        <taxon>Bacillati</taxon>
        <taxon>Bacillota</taxon>
        <taxon>Bacilli</taxon>
        <taxon>Bacillales</taxon>
        <taxon>Bacillaceae</taxon>
        <taxon>Bacillus</taxon>
    </lineage>
</organism>
<keyword evidence="2" id="KW-1185">Reference proteome</keyword>
<reference evidence="1 2" key="1">
    <citation type="submission" date="2023-03" db="EMBL/GenBank/DDBJ databases">
        <title>Bacillus Genome Sequencing.</title>
        <authorList>
            <person name="Dunlap C."/>
        </authorList>
    </citation>
    <scope>NUCLEOTIDE SEQUENCE [LARGE SCALE GENOMIC DNA]</scope>
    <source>
        <strain evidence="1 2">B-14544</strain>
    </source>
</reference>
<evidence type="ECO:0000313" key="1">
    <source>
        <dbReference type="EMBL" id="MED3562405.1"/>
    </source>
</evidence>
<dbReference type="RefSeq" id="WP_327967329.1">
    <property type="nucleotide sequence ID" value="NZ_JARMQG010000084.1"/>
</dbReference>
<proteinExistence type="predicted"/>
<dbReference type="Proteomes" id="UP001330749">
    <property type="component" value="Unassembled WGS sequence"/>
</dbReference>
<comment type="caution">
    <text evidence="1">The sequence shown here is derived from an EMBL/GenBank/DDBJ whole genome shotgun (WGS) entry which is preliminary data.</text>
</comment>
<gene>
    <name evidence="1" type="ORF">P4447_08045</name>
</gene>
<sequence>MKIIIEEQNPVTVCLKDGTVLFEYQPAALDDNFVKDSIMDAYK</sequence>
<evidence type="ECO:0000313" key="2">
    <source>
        <dbReference type="Proteomes" id="UP001330749"/>
    </source>
</evidence>
<accession>A0ABU6N8G5</accession>
<protein>
    <submittedName>
        <fullName evidence="1">Uncharacterized protein</fullName>
    </submittedName>
</protein>